<evidence type="ECO:0000313" key="12">
    <source>
        <dbReference type="Proteomes" id="UP001642409"/>
    </source>
</evidence>
<dbReference type="GO" id="GO:0003677">
    <property type="term" value="F:DNA binding"/>
    <property type="evidence" value="ECO:0007669"/>
    <property type="project" value="UniProtKB-KW"/>
</dbReference>
<gene>
    <name evidence="2" type="ORF">HINF_LOCUS14841</name>
    <name evidence="3" type="ORF">HINF_LOCUS14842</name>
    <name evidence="4" type="ORF">HINF_LOCUS14844</name>
    <name evidence="5" type="ORF">HINF_LOCUS14845</name>
    <name evidence="6" type="ORF">HINF_LOCUS14846</name>
    <name evidence="7" type="ORF">HINF_LOCUS1753</name>
    <name evidence="8" type="ORF">HINF_LOCUS1754</name>
    <name evidence="9" type="ORF">HINF_LOCUS1756</name>
    <name evidence="10" type="ORF">HINF_LOCUS1757</name>
    <name evidence="11" type="ORF">HINF_LOCUS1758</name>
</gene>
<evidence type="ECO:0000313" key="4">
    <source>
        <dbReference type="EMBL" id="CAI9927199.1"/>
    </source>
</evidence>
<evidence type="ECO:0000313" key="7">
    <source>
        <dbReference type="EMBL" id="CAL5972134.1"/>
    </source>
</evidence>
<dbReference type="EMBL" id="CATOUU010000380">
    <property type="protein sequence ID" value="CAI9927196.1"/>
    <property type="molecule type" value="Genomic_DNA"/>
</dbReference>
<dbReference type="EMBL" id="CATOUU010000380">
    <property type="protein sequence ID" value="CAI9927201.1"/>
    <property type="molecule type" value="Genomic_DNA"/>
</dbReference>
<evidence type="ECO:0000313" key="3">
    <source>
        <dbReference type="EMBL" id="CAI9927197.1"/>
    </source>
</evidence>
<dbReference type="EMBL" id="CAXDID020000003">
    <property type="protein sequence ID" value="CAL5972136.1"/>
    <property type="molecule type" value="Genomic_DNA"/>
</dbReference>
<evidence type="ECO:0000313" key="5">
    <source>
        <dbReference type="EMBL" id="CAI9927200.1"/>
    </source>
</evidence>
<dbReference type="Gene3D" id="1.10.10.60">
    <property type="entry name" value="Homeodomain-like"/>
    <property type="match status" value="1"/>
</dbReference>
<dbReference type="EMBL" id="CAXDID020000003">
    <property type="protein sequence ID" value="CAL5972144.1"/>
    <property type="molecule type" value="Genomic_DNA"/>
</dbReference>
<dbReference type="AlphaFoldDB" id="A0AA86NY23"/>
<dbReference type="EMBL" id="CAXDID020000003">
    <property type="protein sequence ID" value="CAL5972134.1"/>
    <property type="molecule type" value="Genomic_DNA"/>
</dbReference>
<accession>A0AA86NY23</accession>
<reference evidence="7 12" key="2">
    <citation type="submission" date="2024-07" db="EMBL/GenBank/DDBJ databases">
        <authorList>
            <person name="Akdeniz Z."/>
        </authorList>
    </citation>
    <scope>NUCLEOTIDE SEQUENCE [LARGE SCALE GENOMIC DNA]</scope>
</reference>
<feature type="domain" description="Myb-like" evidence="1">
    <location>
        <begin position="10"/>
        <end position="50"/>
    </location>
</feature>
<protein>
    <submittedName>
        <fullName evidence="3">Myb-like DNA-binding domain-containing protein</fullName>
    </submittedName>
    <submittedName>
        <fullName evidence="7">Myb-like_DNA-binding domain-containing protein</fullName>
    </submittedName>
</protein>
<name>A0AA86NY23_9EUKA</name>
<comment type="caution">
    <text evidence="3">The sequence shown here is derived from an EMBL/GenBank/DDBJ whole genome shotgun (WGS) entry which is preliminary data.</text>
</comment>
<sequence length="99" mass="11955">MSKQKVPYHKWTHEELVRLYKAAIQYETNWRPIQRNAFPYLTIVQLRNKYSAIKRYYDVRKKAVQRQAADGGMQQKLDEEDILKILEEFLQQKSHSAEK</sequence>
<evidence type="ECO:0000313" key="6">
    <source>
        <dbReference type="EMBL" id="CAI9927201.1"/>
    </source>
</evidence>
<evidence type="ECO:0000313" key="11">
    <source>
        <dbReference type="EMBL" id="CAL5972144.1"/>
    </source>
</evidence>
<reference evidence="3" key="1">
    <citation type="submission" date="2023-06" db="EMBL/GenBank/DDBJ databases">
        <authorList>
            <person name="Kurt Z."/>
        </authorList>
    </citation>
    <scope>NUCLEOTIDE SEQUENCE</scope>
</reference>
<keyword evidence="12" id="KW-1185">Reference proteome</keyword>
<dbReference type="EMBL" id="CATOUU010000380">
    <property type="protein sequence ID" value="CAI9927197.1"/>
    <property type="molecule type" value="Genomic_DNA"/>
</dbReference>
<dbReference type="Proteomes" id="UP001642409">
    <property type="component" value="Unassembled WGS sequence"/>
</dbReference>
<dbReference type="EMBL" id="CAXDID020000003">
    <property type="protein sequence ID" value="CAL5972140.1"/>
    <property type="molecule type" value="Genomic_DNA"/>
</dbReference>
<evidence type="ECO:0000259" key="1">
    <source>
        <dbReference type="Pfam" id="PF00249"/>
    </source>
</evidence>
<evidence type="ECO:0000313" key="8">
    <source>
        <dbReference type="EMBL" id="CAL5972136.1"/>
    </source>
</evidence>
<keyword evidence="3" id="KW-0238">DNA-binding</keyword>
<evidence type="ECO:0000313" key="2">
    <source>
        <dbReference type="EMBL" id="CAI9927196.1"/>
    </source>
</evidence>
<dbReference type="SUPFAM" id="SSF46689">
    <property type="entry name" value="Homeodomain-like"/>
    <property type="match status" value="1"/>
</dbReference>
<dbReference type="EMBL" id="CATOUU010000380">
    <property type="protein sequence ID" value="CAI9927199.1"/>
    <property type="molecule type" value="Genomic_DNA"/>
</dbReference>
<evidence type="ECO:0000313" key="10">
    <source>
        <dbReference type="EMBL" id="CAL5972142.1"/>
    </source>
</evidence>
<proteinExistence type="predicted"/>
<dbReference type="EMBL" id="CATOUU010000380">
    <property type="protein sequence ID" value="CAI9927200.1"/>
    <property type="molecule type" value="Genomic_DNA"/>
</dbReference>
<dbReference type="EMBL" id="CAXDID020000003">
    <property type="protein sequence ID" value="CAL5972142.1"/>
    <property type="molecule type" value="Genomic_DNA"/>
</dbReference>
<dbReference type="InterPro" id="IPR001005">
    <property type="entry name" value="SANT/Myb"/>
</dbReference>
<dbReference type="Pfam" id="PF00249">
    <property type="entry name" value="Myb_DNA-binding"/>
    <property type="match status" value="1"/>
</dbReference>
<evidence type="ECO:0000313" key="9">
    <source>
        <dbReference type="EMBL" id="CAL5972140.1"/>
    </source>
</evidence>
<organism evidence="3">
    <name type="scientific">Hexamita inflata</name>
    <dbReference type="NCBI Taxonomy" id="28002"/>
    <lineage>
        <taxon>Eukaryota</taxon>
        <taxon>Metamonada</taxon>
        <taxon>Diplomonadida</taxon>
        <taxon>Hexamitidae</taxon>
        <taxon>Hexamitinae</taxon>
        <taxon>Hexamita</taxon>
    </lineage>
</organism>
<dbReference type="InterPro" id="IPR009057">
    <property type="entry name" value="Homeodomain-like_sf"/>
</dbReference>